<dbReference type="EMBL" id="JBDFQZ010000003">
    <property type="protein sequence ID" value="KAK9740876.1"/>
    <property type="molecule type" value="Genomic_DNA"/>
</dbReference>
<evidence type="ECO:0000313" key="3">
    <source>
        <dbReference type="Proteomes" id="UP001443914"/>
    </source>
</evidence>
<feature type="domain" description="Reverse transcriptase zinc-binding" evidence="1">
    <location>
        <begin position="2"/>
        <end position="36"/>
    </location>
</feature>
<name>A0AAW1M589_SAPOF</name>
<dbReference type="Pfam" id="PF13966">
    <property type="entry name" value="zf-RVT"/>
    <property type="match status" value="1"/>
</dbReference>
<reference evidence="2" key="1">
    <citation type="submission" date="2024-03" db="EMBL/GenBank/DDBJ databases">
        <title>WGS assembly of Saponaria officinalis var. Norfolk2.</title>
        <authorList>
            <person name="Jenkins J."/>
            <person name="Shu S."/>
            <person name="Grimwood J."/>
            <person name="Barry K."/>
            <person name="Goodstein D."/>
            <person name="Schmutz J."/>
            <person name="Leebens-Mack J."/>
            <person name="Osbourn A."/>
        </authorList>
    </citation>
    <scope>NUCLEOTIDE SEQUENCE [LARGE SCALE GENOMIC DNA]</scope>
    <source>
        <strain evidence="2">JIC</strain>
    </source>
</reference>
<proteinExistence type="predicted"/>
<protein>
    <recommendedName>
        <fullName evidence="1">Reverse transcriptase zinc-binding domain-containing protein</fullName>
    </recommendedName>
</protein>
<dbReference type="AlphaFoldDB" id="A0AAW1M589"/>
<accession>A0AAW1M589</accession>
<dbReference type="InterPro" id="IPR026960">
    <property type="entry name" value="RVT-Znf"/>
</dbReference>
<organism evidence="2 3">
    <name type="scientific">Saponaria officinalis</name>
    <name type="common">Common soapwort</name>
    <name type="synonym">Lychnis saponaria</name>
    <dbReference type="NCBI Taxonomy" id="3572"/>
    <lineage>
        <taxon>Eukaryota</taxon>
        <taxon>Viridiplantae</taxon>
        <taxon>Streptophyta</taxon>
        <taxon>Embryophyta</taxon>
        <taxon>Tracheophyta</taxon>
        <taxon>Spermatophyta</taxon>
        <taxon>Magnoliopsida</taxon>
        <taxon>eudicotyledons</taxon>
        <taxon>Gunneridae</taxon>
        <taxon>Pentapetalae</taxon>
        <taxon>Caryophyllales</taxon>
        <taxon>Caryophyllaceae</taxon>
        <taxon>Caryophylleae</taxon>
        <taxon>Saponaria</taxon>
    </lineage>
</organism>
<sequence length="177" mass="20442">MKLFKLGISDDNNCFLCGSGEEDLDHVFFNCPYSRKIVDTINGWSGLNLPYSDLMSWRLNKNGTKADNDITNAIVNTCMYHIWHQRNSSRVDLRLLRPESLCARIIPEFGKRILTVVTKAEERRGFLVRRCNTPNSEKLVEGDERMKIDYKFTGFRRKLAGMEHFHVKGDGEEAHEA</sequence>
<gene>
    <name evidence="2" type="ORF">RND81_03G067600</name>
</gene>
<comment type="caution">
    <text evidence="2">The sequence shown here is derived from an EMBL/GenBank/DDBJ whole genome shotgun (WGS) entry which is preliminary data.</text>
</comment>
<evidence type="ECO:0000259" key="1">
    <source>
        <dbReference type="Pfam" id="PF13966"/>
    </source>
</evidence>
<keyword evidence="3" id="KW-1185">Reference proteome</keyword>
<evidence type="ECO:0000313" key="2">
    <source>
        <dbReference type="EMBL" id="KAK9740876.1"/>
    </source>
</evidence>
<dbReference type="Proteomes" id="UP001443914">
    <property type="component" value="Unassembled WGS sequence"/>
</dbReference>